<dbReference type="Gene3D" id="1.10.10.10">
    <property type="entry name" value="Winged helix-like DNA-binding domain superfamily/Winged helix DNA-binding domain"/>
    <property type="match status" value="1"/>
</dbReference>
<dbReference type="HOGENOM" id="CLU_089258_4_0_11"/>
<dbReference type="OrthoDB" id="8443918at2"/>
<dbReference type="RefSeq" id="WP_013227258.1">
    <property type="nucleotide sequence ID" value="NC_014318.1"/>
</dbReference>
<name>A0A0H3DAT5_AMYMU</name>
<gene>
    <name evidence="2" type="ordered locus">AMED_5438</name>
</gene>
<dbReference type="InterPro" id="IPR005149">
    <property type="entry name" value="Tscrpt_reg_PadR_N"/>
</dbReference>
<reference evidence="2 3" key="1">
    <citation type="journal article" date="2010" name="Cell Res.">
        <title>Complete genome sequence of the rifamycin SV-producing Amycolatopsis mediterranei U32 revealed its genetic characteristics in phylogeny and metabolism.</title>
        <authorList>
            <person name="Zhao W."/>
            <person name="Zhong Y."/>
            <person name="Yuan H."/>
            <person name="Wang J."/>
            <person name="Zheng H."/>
            <person name="Wang Y."/>
            <person name="Cen X."/>
            <person name="Xu F."/>
            <person name="Bai J."/>
            <person name="Han X."/>
            <person name="Lu G."/>
            <person name="Zhu Y."/>
            <person name="Shao Z."/>
            <person name="Yan H."/>
            <person name="Li C."/>
            <person name="Peng N."/>
            <person name="Zhang Z."/>
            <person name="Zhang Y."/>
            <person name="Lin W."/>
            <person name="Fan Y."/>
            <person name="Qin Z."/>
            <person name="Hu Y."/>
            <person name="Zhu B."/>
            <person name="Wang S."/>
            <person name="Ding X."/>
            <person name="Zhao G.P."/>
        </authorList>
    </citation>
    <scope>NUCLEOTIDE SEQUENCE [LARGE SCALE GENOMIC DNA]</scope>
    <source>
        <strain evidence="3">U-32</strain>
    </source>
</reference>
<organism evidence="2 3">
    <name type="scientific">Amycolatopsis mediterranei (strain U-32)</name>
    <dbReference type="NCBI Taxonomy" id="749927"/>
    <lineage>
        <taxon>Bacteria</taxon>
        <taxon>Bacillati</taxon>
        <taxon>Actinomycetota</taxon>
        <taxon>Actinomycetes</taxon>
        <taxon>Pseudonocardiales</taxon>
        <taxon>Pseudonocardiaceae</taxon>
        <taxon>Amycolatopsis</taxon>
    </lineage>
</organism>
<accession>A0A0H3DAT5</accession>
<dbReference type="PANTHER" id="PTHR43252">
    <property type="entry name" value="TRANSCRIPTIONAL REGULATOR YQJI"/>
    <property type="match status" value="1"/>
</dbReference>
<feature type="domain" description="Transcription regulator PadR N-terminal" evidence="1">
    <location>
        <begin position="12"/>
        <end position="87"/>
    </location>
</feature>
<dbReference type="AlphaFoldDB" id="A0A0H3DAT5"/>
<dbReference type="Pfam" id="PF03551">
    <property type="entry name" value="PadR"/>
    <property type="match status" value="1"/>
</dbReference>
<dbReference type="PANTHER" id="PTHR43252:SF7">
    <property type="entry name" value="TRANSCRIPTIONAL REGULATOR YQJI"/>
    <property type="match status" value="1"/>
</dbReference>
<proteinExistence type="predicted"/>
<dbReference type="EMBL" id="CP002000">
    <property type="protein sequence ID" value="ADJ47198.1"/>
    <property type="molecule type" value="Genomic_DNA"/>
</dbReference>
<sequence>MNRTRDFAALTVLCFLNEGDRHPYEMLRLIRQRHKDNIIPGLPRSIYRAIERLQADGLIEPVETTREGRRPERTVYRITPDGGEEMATQLSRLVTTPEEIPAFGAALSLLGNLDADLQVSALRQRRIRLEGRLAEYAAQLAAAGPHLEFKRVMELDYLCAVGHAELDWLRRVLATMSGDPARVG</sequence>
<dbReference type="PATRIC" id="fig|749927.5.peg.5636"/>
<evidence type="ECO:0000259" key="1">
    <source>
        <dbReference type="Pfam" id="PF03551"/>
    </source>
</evidence>
<protein>
    <submittedName>
        <fullName evidence="2">PadR family transcriptional regulator</fullName>
    </submittedName>
</protein>
<dbReference type="GeneID" id="92873146"/>
<evidence type="ECO:0000313" key="3">
    <source>
        <dbReference type="Proteomes" id="UP000000328"/>
    </source>
</evidence>
<dbReference type="Proteomes" id="UP000000328">
    <property type="component" value="Chromosome"/>
</dbReference>
<evidence type="ECO:0000313" key="2">
    <source>
        <dbReference type="EMBL" id="ADJ47198.1"/>
    </source>
</evidence>
<dbReference type="eggNOG" id="COG1695">
    <property type="taxonomic scope" value="Bacteria"/>
</dbReference>
<dbReference type="KEGG" id="amd:AMED_5438"/>
<dbReference type="InterPro" id="IPR036390">
    <property type="entry name" value="WH_DNA-bd_sf"/>
</dbReference>
<dbReference type="InterPro" id="IPR036388">
    <property type="entry name" value="WH-like_DNA-bd_sf"/>
</dbReference>
<dbReference type="SUPFAM" id="SSF46785">
    <property type="entry name" value="Winged helix' DNA-binding domain"/>
    <property type="match status" value="1"/>
</dbReference>